<keyword evidence="3" id="KW-1185">Reference proteome</keyword>
<gene>
    <name evidence="2" type="ORF">KHA94_15545</name>
</gene>
<comment type="caution">
    <text evidence="2">The sequence shown here is derived from an EMBL/GenBank/DDBJ whole genome shotgun (WGS) entry which is preliminary data.</text>
</comment>
<feature type="transmembrane region" description="Helical" evidence="1">
    <location>
        <begin position="147"/>
        <end position="171"/>
    </location>
</feature>
<evidence type="ECO:0000313" key="2">
    <source>
        <dbReference type="EMBL" id="MBS4191603.1"/>
    </source>
</evidence>
<name>A0ABS5NW27_9BACI</name>
<feature type="transmembrane region" description="Helical" evidence="1">
    <location>
        <begin position="177"/>
        <end position="198"/>
    </location>
</feature>
<keyword evidence="1" id="KW-1133">Transmembrane helix</keyword>
<accession>A0ABS5NW27</accession>
<organism evidence="2 3">
    <name type="scientific">Cytobacillus citreus</name>
    <dbReference type="NCBI Taxonomy" id="2833586"/>
    <lineage>
        <taxon>Bacteria</taxon>
        <taxon>Bacillati</taxon>
        <taxon>Bacillota</taxon>
        <taxon>Bacilli</taxon>
        <taxon>Bacillales</taxon>
        <taxon>Bacillaceae</taxon>
        <taxon>Cytobacillus</taxon>
    </lineage>
</organism>
<sequence>MILTGWKGKVHEILEWVTRLAYVNLLWLCGILAGFIVAGVFPATIALFAVIRKWLQKEEDLKAASFFWKTYKSELLKGNAFGYIWVILGLILYFDLLFFRGFSNVMSLIFTYITFIIGVIYICSFLISLSMYVHYDQKIFQVVKNSVLLALSRPIAAILFVISFYLPYYIVFKFPGLLLFFSGSFIAFCMLSVSLKLFDNFNDNQ</sequence>
<feature type="transmembrane region" description="Helical" evidence="1">
    <location>
        <begin position="25"/>
        <end position="51"/>
    </location>
</feature>
<dbReference type="RefSeq" id="WP_213103028.1">
    <property type="nucleotide sequence ID" value="NZ_JAGYPM010000003.1"/>
</dbReference>
<evidence type="ECO:0000313" key="3">
    <source>
        <dbReference type="Proteomes" id="UP000681027"/>
    </source>
</evidence>
<feature type="transmembrane region" description="Helical" evidence="1">
    <location>
        <begin position="109"/>
        <end position="135"/>
    </location>
</feature>
<dbReference type="EMBL" id="JAGYPM010000003">
    <property type="protein sequence ID" value="MBS4191603.1"/>
    <property type="molecule type" value="Genomic_DNA"/>
</dbReference>
<dbReference type="InterPro" id="IPR006938">
    <property type="entry name" value="DUF624"/>
</dbReference>
<evidence type="ECO:0000256" key="1">
    <source>
        <dbReference type="SAM" id="Phobius"/>
    </source>
</evidence>
<reference evidence="2 3" key="1">
    <citation type="submission" date="2021-05" db="EMBL/GenBank/DDBJ databases">
        <title>Novel Bacillus species.</title>
        <authorList>
            <person name="Liu G."/>
        </authorList>
    </citation>
    <scope>NUCLEOTIDE SEQUENCE [LARGE SCALE GENOMIC DNA]</scope>
    <source>
        <strain evidence="2 3">FJAT-49705</strain>
    </source>
</reference>
<protein>
    <submittedName>
        <fullName evidence="2">DUF624 domain-containing protein</fullName>
    </submittedName>
</protein>
<dbReference type="Pfam" id="PF04854">
    <property type="entry name" value="DUF624"/>
    <property type="match status" value="1"/>
</dbReference>
<keyword evidence="1" id="KW-0812">Transmembrane</keyword>
<dbReference type="Proteomes" id="UP000681027">
    <property type="component" value="Unassembled WGS sequence"/>
</dbReference>
<proteinExistence type="predicted"/>
<feature type="transmembrane region" description="Helical" evidence="1">
    <location>
        <begin position="80"/>
        <end position="103"/>
    </location>
</feature>
<keyword evidence="1" id="KW-0472">Membrane</keyword>